<dbReference type="AlphaFoldDB" id="A0A4Z0BGL7"/>
<comment type="caution">
    <text evidence="1">The sequence shown here is derived from an EMBL/GenBank/DDBJ whole genome shotgun (WGS) entry which is preliminary data.</text>
</comment>
<protein>
    <submittedName>
        <fullName evidence="1">Type III secretion fhipep protein</fullName>
    </submittedName>
</protein>
<dbReference type="RefSeq" id="WP_135285617.1">
    <property type="nucleotide sequence ID" value="NZ_SMLL01000005.1"/>
</dbReference>
<dbReference type="EMBL" id="SMLL01000005">
    <property type="protein sequence ID" value="TFY98466.1"/>
    <property type="molecule type" value="Genomic_DNA"/>
</dbReference>
<dbReference type="Proteomes" id="UP000297564">
    <property type="component" value="Unassembled WGS sequence"/>
</dbReference>
<dbReference type="OrthoDB" id="5517944at2"/>
<evidence type="ECO:0000313" key="2">
    <source>
        <dbReference type="Proteomes" id="UP000297564"/>
    </source>
</evidence>
<reference evidence="1 2" key="1">
    <citation type="submission" date="2019-03" db="EMBL/GenBank/DDBJ databases">
        <title>Ramlibacter rhizophilus CCTCC AB2015357, whole genome shotgun sequence.</title>
        <authorList>
            <person name="Zhang X."/>
            <person name="Feng G."/>
            <person name="Zhu H."/>
        </authorList>
    </citation>
    <scope>NUCLEOTIDE SEQUENCE [LARGE SCALE GENOMIC DNA]</scope>
    <source>
        <strain evidence="1 2">CCTCC AB2015357</strain>
    </source>
</reference>
<evidence type="ECO:0000313" key="1">
    <source>
        <dbReference type="EMBL" id="TFY98466.1"/>
    </source>
</evidence>
<name>A0A4Z0BGL7_9BURK</name>
<keyword evidence="2" id="KW-1185">Reference proteome</keyword>
<sequence>MTETLRPARICVALLAALDAAEGRSRARKRDQTADAIGLSLRRELLERVARDDPEPEAFEQWLLDHVEASAAPGAARATARAVLDEWRLAHRLDSFAAWLELGAPSADAGTG</sequence>
<proteinExistence type="predicted"/>
<organism evidence="1 2">
    <name type="scientific">Ramlibacter rhizophilus</name>
    <dbReference type="NCBI Taxonomy" id="1781167"/>
    <lineage>
        <taxon>Bacteria</taxon>
        <taxon>Pseudomonadati</taxon>
        <taxon>Pseudomonadota</taxon>
        <taxon>Betaproteobacteria</taxon>
        <taxon>Burkholderiales</taxon>
        <taxon>Comamonadaceae</taxon>
        <taxon>Ramlibacter</taxon>
    </lineage>
</organism>
<accession>A0A4Z0BGL7</accession>
<gene>
    <name evidence="1" type="ORF">EZ242_13045</name>
</gene>